<name>A0A915ITQ3_ROMCU</name>
<comment type="subcellular location">
    <subcellularLocation>
        <location evidence="1">Membrane</location>
        <topology evidence="1">Multi-pass membrane protein</topology>
    </subcellularLocation>
</comment>
<proteinExistence type="predicted"/>
<dbReference type="InterPro" id="IPR003689">
    <property type="entry name" value="ZIP"/>
</dbReference>
<feature type="transmembrane region" description="Helical" evidence="5">
    <location>
        <begin position="12"/>
        <end position="35"/>
    </location>
</feature>
<evidence type="ECO:0000256" key="3">
    <source>
        <dbReference type="ARBA" id="ARBA00022989"/>
    </source>
</evidence>
<keyword evidence="6" id="KW-1185">Reference proteome</keyword>
<keyword evidence="4 5" id="KW-0472">Membrane</keyword>
<sequence length="81" mass="9230">MKSQKLQINMDVFILKIILIAIMFLTSTFFGLLPIKLLQYLRKRAAGIMQHKWPSLVLCLLSCFTGGVFLGTCFLHLMPDV</sequence>
<dbReference type="Pfam" id="PF02535">
    <property type="entry name" value="Zip"/>
    <property type="match status" value="1"/>
</dbReference>
<feature type="transmembrane region" description="Helical" evidence="5">
    <location>
        <begin position="56"/>
        <end position="78"/>
    </location>
</feature>
<dbReference type="WBParaSite" id="nRc.2.0.1.t17418-RA">
    <property type="protein sequence ID" value="nRc.2.0.1.t17418-RA"/>
    <property type="gene ID" value="nRc.2.0.1.g17418"/>
</dbReference>
<keyword evidence="2 5" id="KW-0812">Transmembrane</keyword>
<evidence type="ECO:0000256" key="5">
    <source>
        <dbReference type="SAM" id="Phobius"/>
    </source>
</evidence>
<evidence type="ECO:0000256" key="1">
    <source>
        <dbReference type="ARBA" id="ARBA00004141"/>
    </source>
</evidence>
<dbReference type="GO" id="GO:0016020">
    <property type="term" value="C:membrane"/>
    <property type="evidence" value="ECO:0007669"/>
    <property type="project" value="UniProtKB-SubCell"/>
</dbReference>
<keyword evidence="3 5" id="KW-1133">Transmembrane helix</keyword>
<evidence type="ECO:0000313" key="6">
    <source>
        <dbReference type="Proteomes" id="UP000887565"/>
    </source>
</evidence>
<accession>A0A915ITQ3</accession>
<dbReference type="Proteomes" id="UP000887565">
    <property type="component" value="Unplaced"/>
</dbReference>
<reference evidence="7" key="1">
    <citation type="submission" date="2022-11" db="UniProtKB">
        <authorList>
            <consortium name="WormBaseParasite"/>
        </authorList>
    </citation>
    <scope>IDENTIFICATION</scope>
</reference>
<organism evidence="6 7">
    <name type="scientific">Romanomermis culicivorax</name>
    <name type="common">Nematode worm</name>
    <dbReference type="NCBI Taxonomy" id="13658"/>
    <lineage>
        <taxon>Eukaryota</taxon>
        <taxon>Metazoa</taxon>
        <taxon>Ecdysozoa</taxon>
        <taxon>Nematoda</taxon>
        <taxon>Enoplea</taxon>
        <taxon>Dorylaimia</taxon>
        <taxon>Mermithida</taxon>
        <taxon>Mermithoidea</taxon>
        <taxon>Mermithidae</taxon>
        <taxon>Romanomermis</taxon>
    </lineage>
</organism>
<evidence type="ECO:0000313" key="7">
    <source>
        <dbReference type="WBParaSite" id="nRc.2.0.1.t17418-RA"/>
    </source>
</evidence>
<evidence type="ECO:0000256" key="4">
    <source>
        <dbReference type="ARBA" id="ARBA00023136"/>
    </source>
</evidence>
<dbReference type="GO" id="GO:0046873">
    <property type="term" value="F:metal ion transmembrane transporter activity"/>
    <property type="evidence" value="ECO:0007669"/>
    <property type="project" value="InterPro"/>
</dbReference>
<protein>
    <submittedName>
        <fullName evidence="7">Uncharacterized protein</fullName>
    </submittedName>
</protein>
<dbReference type="AlphaFoldDB" id="A0A915ITQ3"/>
<evidence type="ECO:0000256" key="2">
    <source>
        <dbReference type="ARBA" id="ARBA00022692"/>
    </source>
</evidence>